<name>A0ABQ7WKU5_SOLTU</name>
<protein>
    <submittedName>
        <fullName evidence="1">Uncharacterized protein</fullName>
    </submittedName>
</protein>
<accession>A0ABQ7WKU5</accession>
<sequence>MGGKGVEVGVGGSGEDDLVAGGVEERLGLGGWGGEKDLVDCGGVVGGGEEDLVSASGVERKIWCLLVGWRGRSGVC</sequence>
<evidence type="ECO:0000313" key="2">
    <source>
        <dbReference type="Proteomes" id="UP000826656"/>
    </source>
</evidence>
<keyword evidence="2" id="KW-1185">Reference proteome</keyword>
<dbReference type="Proteomes" id="UP000826656">
    <property type="component" value="Unassembled WGS sequence"/>
</dbReference>
<proteinExistence type="predicted"/>
<gene>
    <name evidence="1" type="ORF">KY290_000758</name>
</gene>
<reference evidence="1 2" key="1">
    <citation type="journal article" date="2021" name="bioRxiv">
        <title>Chromosome-scale and haplotype-resolved genome assembly of a tetraploid potato cultivar.</title>
        <authorList>
            <person name="Sun H."/>
            <person name="Jiao W.-B."/>
            <person name="Krause K."/>
            <person name="Campoy J.A."/>
            <person name="Goel M."/>
            <person name="Folz-Donahue K."/>
            <person name="Kukat C."/>
            <person name="Huettel B."/>
            <person name="Schneeberger K."/>
        </authorList>
    </citation>
    <scope>NUCLEOTIDE SEQUENCE [LARGE SCALE GENOMIC DNA]</scope>
    <source>
        <strain evidence="1">SolTubOtavaFocal</strain>
        <tissue evidence="1">Leaves</tissue>
    </source>
</reference>
<organism evidence="1 2">
    <name type="scientific">Solanum tuberosum</name>
    <name type="common">Potato</name>
    <dbReference type="NCBI Taxonomy" id="4113"/>
    <lineage>
        <taxon>Eukaryota</taxon>
        <taxon>Viridiplantae</taxon>
        <taxon>Streptophyta</taxon>
        <taxon>Embryophyta</taxon>
        <taxon>Tracheophyta</taxon>
        <taxon>Spermatophyta</taxon>
        <taxon>Magnoliopsida</taxon>
        <taxon>eudicotyledons</taxon>
        <taxon>Gunneridae</taxon>
        <taxon>Pentapetalae</taxon>
        <taxon>asterids</taxon>
        <taxon>lamiids</taxon>
        <taxon>Solanales</taxon>
        <taxon>Solanaceae</taxon>
        <taxon>Solanoideae</taxon>
        <taxon>Solaneae</taxon>
        <taxon>Solanum</taxon>
    </lineage>
</organism>
<dbReference type="EMBL" id="JAIVGD010000001">
    <property type="protein sequence ID" value="KAH0781160.1"/>
    <property type="molecule type" value="Genomic_DNA"/>
</dbReference>
<evidence type="ECO:0000313" key="1">
    <source>
        <dbReference type="EMBL" id="KAH0781160.1"/>
    </source>
</evidence>
<comment type="caution">
    <text evidence="1">The sequence shown here is derived from an EMBL/GenBank/DDBJ whole genome shotgun (WGS) entry which is preliminary data.</text>
</comment>